<accession>A0A455UAL2</accession>
<evidence type="ECO:0000313" key="2">
    <source>
        <dbReference type="Proteomes" id="UP000320231"/>
    </source>
</evidence>
<evidence type="ECO:0000313" key="1">
    <source>
        <dbReference type="EMBL" id="BBI61328.1"/>
    </source>
</evidence>
<dbReference type="EMBL" id="AP019514">
    <property type="protein sequence ID" value="BBI61328.1"/>
    <property type="molecule type" value="Genomic_DNA"/>
</dbReference>
<name>A0A455UAL2_9GAMM</name>
<dbReference type="KEGG" id="hsr:HSBAA_26340"/>
<protein>
    <submittedName>
        <fullName evidence="1">Uncharacterized protein</fullName>
    </submittedName>
</protein>
<dbReference type="Proteomes" id="UP000320231">
    <property type="component" value="Chromosome"/>
</dbReference>
<proteinExistence type="predicted"/>
<gene>
    <name evidence="1" type="ORF">HSBAA_26340</name>
</gene>
<sequence length="65" mass="6880">MNTDSEQGAGAAIDLFLKLAIAPVNILVKHNQRVVIGILRGDLVKLVANGHTQQWLVRHAAGVAG</sequence>
<organism evidence="1 2">
    <name type="scientific">Vreelandella sulfidaeris</name>
    <dbReference type="NCBI Taxonomy" id="115553"/>
    <lineage>
        <taxon>Bacteria</taxon>
        <taxon>Pseudomonadati</taxon>
        <taxon>Pseudomonadota</taxon>
        <taxon>Gammaproteobacteria</taxon>
        <taxon>Oceanospirillales</taxon>
        <taxon>Halomonadaceae</taxon>
        <taxon>Vreelandella</taxon>
    </lineage>
</organism>
<reference evidence="1 2" key="1">
    <citation type="journal article" date="2019" name="Microbiol. Resour. Announc.">
        <title>Complete Genome Sequence of Halomonas sulfidaeris Strain Esulfide1 Isolated from a Metal Sulfide Rock at a Depth of 2,200 Meters, Obtained Using Nanopore Sequencing.</title>
        <authorList>
            <person name="Saito M."/>
            <person name="Nishigata A."/>
            <person name="Galipon J."/>
            <person name="Arakawa K."/>
        </authorList>
    </citation>
    <scope>NUCLEOTIDE SEQUENCE [LARGE SCALE GENOMIC DNA]</scope>
    <source>
        <strain evidence="1 2">ATCC BAA-803</strain>
    </source>
</reference>
<dbReference type="AlphaFoldDB" id="A0A455UAL2"/>